<evidence type="ECO:0000313" key="3">
    <source>
        <dbReference type="Proteomes" id="UP000252107"/>
    </source>
</evidence>
<sequence length="205" mass="23062">MRAEEILQGYSDTEQKRIAQMCHELGISRDDPMFQIMATLGRYEETMIDLQARMEAMVEAWAALIDQKLEATTKAAQSMHYTVVSSAVRDEMKNLKPTAGLPLDLPYKGKWKLGFWSISAIFGGLIAAGTLIGSLTTWNVMANLGESKTVVVSANEMKVLRWAKSTTGKQMYQLLLDNESAIKACEQENRLQGYCLIRMDRSRKQ</sequence>
<keyword evidence="1" id="KW-0812">Transmembrane</keyword>
<keyword evidence="1" id="KW-1133">Transmembrane helix</keyword>
<dbReference type="AlphaFoldDB" id="A0A367Q492"/>
<organism evidence="2 3">
    <name type="scientific">Nostoc minutum NIES-26</name>
    <dbReference type="NCBI Taxonomy" id="1844469"/>
    <lineage>
        <taxon>Bacteria</taxon>
        <taxon>Bacillati</taxon>
        <taxon>Cyanobacteriota</taxon>
        <taxon>Cyanophyceae</taxon>
        <taxon>Nostocales</taxon>
        <taxon>Nostocaceae</taxon>
        <taxon>Nostoc</taxon>
    </lineage>
</organism>
<name>A0A367Q492_9NOSO</name>
<dbReference type="InterPro" id="IPR046641">
    <property type="entry name" value="DUF6753"/>
</dbReference>
<dbReference type="Proteomes" id="UP000252107">
    <property type="component" value="Unassembled WGS sequence"/>
</dbReference>
<feature type="transmembrane region" description="Helical" evidence="1">
    <location>
        <begin position="113"/>
        <end position="135"/>
    </location>
</feature>
<accession>A0A367Q492</accession>
<proteinExistence type="predicted"/>
<keyword evidence="1" id="KW-0472">Membrane</keyword>
<evidence type="ECO:0000256" key="1">
    <source>
        <dbReference type="SAM" id="Phobius"/>
    </source>
</evidence>
<dbReference type="EMBL" id="LXQD01000346">
    <property type="protein sequence ID" value="RCJ18621.1"/>
    <property type="molecule type" value="Genomic_DNA"/>
</dbReference>
<keyword evidence="3" id="KW-1185">Reference proteome</keyword>
<reference evidence="2" key="1">
    <citation type="submission" date="2016-04" db="EMBL/GenBank/DDBJ databases">
        <authorList>
            <person name="Tabuchi Yagui T.R."/>
        </authorList>
    </citation>
    <scope>NUCLEOTIDE SEQUENCE [LARGE SCALE GENOMIC DNA]</scope>
    <source>
        <strain evidence="2">NIES-26</strain>
    </source>
</reference>
<evidence type="ECO:0000313" key="2">
    <source>
        <dbReference type="EMBL" id="RCJ18621.1"/>
    </source>
</evidence>
<comment type="caution">
    <text evidence="2">The sequence shown here is derived from an EMBL/GenBank/DDBJ whole genome shotgun (WGS) entry which is preliminary data.</text>
</comment>
<gene>
    <name evidence="2" type="ORF">A6770_32745</name>
</gene>
<protein>
    <submittedName>
        <fullName evidence="2">Uncharacterized protein</fullName>
    </submittedName>
</protein>
<dbReference type="Pfam" id="PF20538">
    <property type="entry name" value="DUF6753"/>
    <property type="match status" value="1"/>
</dbReference>